<feature type="region of interest" description="Disordered" evidence="1">
    <location>
        <begin position="52"/>
        <end position="75"/>
    </location>
</feature>
<organism evidence="2 3">
    <name type="scientific">Catenaria anguillulae PL171</name>
    <dbReference type="NCBI Taxonomy" id="765915"/>
    <lineage>
        <taxon>Eukaryota</taxon>
        <taxon>Fungi</taxon>
        <taxon>Fungi incertae sedis</taxon>
        <taxon>Blastocladiomycota</taxon>
        <taxon>Blastocladiomycetes</taxon>
        <taxon>Blastocladiales</taxon>
        <taxon>Catenariaceae</taxon>
        <taxon>Catenaria</taxon>
    </lineage>
</organism>
<sequence>MWPDCSRLHLSPLNKHPLRHHLPPQWAHQEQSKEQSPRWSWSVTRNLRKVERHLQLPRYPSRPRIPNTTTTGTTE</sequence>
<evidence type="ECO:0000313" key="2">
    <source>
        <dbReference type="EMBL" id="ORZ32328.1"/>
    </source>
</evidence>
<proteinExistence type="predicted"/>
<keyword evidence="3" id="KW-1185">Reference proteome</keyword>
<evidence type="ECO:0000256" key="1">
    <source>
        <dbReference type="SAM" id="MobiDB-lite"/>
    </source>
</evidence>
<dbReference type="AlphaFoldDB" id="A0A1Y2HCL1"/>
<evidence type="ECO:0000313" key="3">
    <source>
        <dbReference type="Proteomes" id="UP000193411"/>
    </source>
</evidence>
<feature type="non-terminal residue" evidence="2">
    <location>
        <position position="75"/>
    </location>
</feature>
<gene>
    <name evidence="2" type="ORF">BCR44DRAFT_1440560</name>
</gene>
<dbReference type="EMBL" id="MCFL01000048">
    <property type="protein sequence ID" value="ORZ32328.1"/>
    <property type="molecule type" value="Genomic_DNA"/>
</dbReference>
<accession>A0A1Y2HCL1</accession>
<name>A0A1Y2HCL1_9FUNG</name>
<comment type="caution">
    <text evidence="2">The sequence shown here is derived from an EMBL/GenBank/DDBJ whole genome shotgun (WGS) entry which is preliminary data.</text>
</comment>
<protein>
    <submittedName>
        <fullName evidence="2">Uncharacterized protein</fullName>
    </submittedName>
</protein>
<reference evidence="2 3" key="1">
    <citation type="submission" date="2016-07" db="EMBL/GenBank/DDBJ databases">
        <title>Pervasive Adenine N6-methylation of Active Genes in Fungi.</title>
        <authorList>
            <consortium name="DOE Joint Genome Institute"/>
            <person name="Mondo S.J."/>
            <person name="Dannebaum R.O."/>
            <person name="Kuo R.C."/>
            <person name="Labutti K."/>
            <person name="Haridas S."/>
            <person name="Kuo A."/>
            <person name="Salamov A."/>
            <person name="Ahrendt S.R."/>
            <person name="Lipzen A."/>
            <person name="Sullivan W."/>
            <person name="Andreopoulos W.B."/>
            <person name="Clum A."/>
            <person name="Lindquist E."/>
            <person name="Daum C."/>
            <person name="Ramamoorthy G.K."/>
            <person name="Gryganskyi A."/>
            <person name="Culley D."/>
            <person name="Magnuson J.K."/>
            <person name="James T.Y."/>
            <person name="O'Malley M.A."/>
            <person name="Stajich J.E."/>
            <person name="Spatafora J.W."/>
            <person name="Visel A."/>
            <person name="Grigoriev I.V."/>
        </authorList>
    </citation>
    <scope>NUCLEOTIDE SEQUENCE [LARGE SCALE GENOMIC DNA]</scope>
    <source>
        <strain evidence="2 3">PL171</strain>
    </source>
</reference>
<dbReference type="Proteomes" id="UP000193411">
    <property type="component" value="Unassembled WGS sequence"/>
</dbReference>
<feature type="region of interest" description="Disordered" evidence="1">
    <location>
        <begin position="11"/>
        <end position="40"/>
    </location>
</feature>